<evidence type="ECO:0000259" key="1">
    <source>
        <dbReference type="SMART" id="SM00471"/>
    </source>
</evidence>
<evidence type="ECO:0000313" key="3">
    <source>
        <dbReference type="Proteomes" id="UP000199474"/>
    </source>
</evidence>
<gene>
    <name evidence="2" type="ORF">SAMN05216238_10413</name>
</gene>
<name>A0A1I1V4V0_9BACI</name>
<dbReference type="PANTHER" id="PTHR33594:SF1">
    <property type="entry name" value="HD_PDEASE DOMAIN-CONTAINING PROTEIN"/>
    <property type="match status" value="1"/>
</dbReference>
<dbReference type="SUPFAM" id="SSF109604">
    <property type="entry name" value="HD-domain/PDEase-like"/>
    <property type="match status" value="1"/>
</dbReference>
<protein>
    <recommendedName>
        <fullName evidence="1">HD/PDEase domain-containing protein</fullName>
    </recommendedName>
</protein>
<dbReference type="InterPro" id="IPR006674">
    <property type="entry name" value="HD_domain"/>
</dbReference>
<dbReference type="EMBL" id="FOMR01000004">
    <property type="protein sequence ID" value="SFD77048.1"/>
    <property type="molecule type" value="Genomic_DNA"/>
</dbReference>
<proteinExistence type="predicted"/>
<dbReference type="Pfam" id="PF01966">
    <property type="entry name" value="HD"/>
    <property type="match status" value="1"/>
</dbReference>
<dbReference type="CDD" id="cd00077">
    <property type="entry name" value="HDc"/>
    <property type="match status" value="1"/>
</dbReference>
<dbReference type="PANTHER" id="PTHR33594">
    <property type="entry name" value="SUPERFAMILY HYDROLASE, PUTATIVE (AFU_ORTHOLOGUE AFUA_1G03035)-RELATED"/>
    <property type="match status" value="1"/>
</dbReference>
<keyword evidence="3" id="KW-1185">Reference proteome</keyword>
<dbReference type="STRING" id="640948.SAMN05216238_10413"/>
<organism evidence="2 3">
    <name type="scientific">Lentibacillus persicus</name>
    <dbReference type="NCBI Taxonomy" id="640948"/>
    <lineage>
        <taxon>Bacteria</taxon>
        <taxon>Bacillati</taxon>
        <taxon>Bacillota</taxon>
        <taxon>Bacilli</taxon>
        <taxon>Bacillales</taxon>
        <taxon>Bacillaceae</taxon>
        <taxon>Lentibacillus</taxon>
    </lineage>
</organism>
<accession>A0A1I1V4V0</accession>
<dbReference type="Gene3D" id="1.20.58.1910">
    <property type="match status" value="1"/>
</dbReference>
<dbReference type="Gene3D" id="1.10.472.50">
    <property type="entry name" value="HD-domain/PDEase-like"/>
    <property type="match status" value="1"/>
</dbReference>
<dbReference type="AlphaFoldDB" id="A0A1I1V4V0"/>
<sequence length="208" mass="24098">MERYSGYFNMQTDTKMKAIKNYVYTIFDEDPTGHDFFHMKRVARMARFIAVKEGSDLFICEAAGWVHDVGDKKLFSNRSKALEQLNHFLRSIDCTATDINAIREAVDNISFSRGKIPASIEGKIVQDADRLDAIGAIGVARTFSFGGAKGQLLWHDSEEKRQNTSIQHFYDKLLYLKGLMHTRTAKQIAEQRHRFMEMYLQQFLNEWQ</sequence>
<dbReference type="SMART" id="SM00471">
    <property type="entry name" value="HDc"/>
    <property type="match status" value="1"/>
</dbReference>
<reference evidence="3" key="1">
    <citation type="submission" date="2016-10" db="EMBL/GenBank/DDBJ databases">
        <authorList>
            <person name="Varghese N."/>
            <person name="Submissions S."/>
        </authorList>
    </citation>
    <scope>NUCLEOTIDE SEQUENCE [LARGE SCALE GENOMIC DNA]</scope>
    <source>
        <strain evidence="3">DSM 22530</strain>
    </source>
</reference>
<evidence type="ECO:0000313" key="2">
    <source>
        <dbReference type="EMBL" id="SFD77048.1"/>
    </source>
</evidence>
<feature type="domain" description="HD/PDEase" evidence="1">
    <location>
        <begin position="31"/>
        <end position="143"/>
    </location>
</feature>
<dbReference type="InterPro" id="IPR003607">
    <property type="entry name" value="HD/PDEase_dom"/>
</dbReference>
<dbReference type="Proteomes" id="UP000199474">
    <property type="component" value="Unassembled WGS sequence"/>
</dbReference>